<dbReference type="AlphaFoldDB" id="A0A803PDS7"/>
<dbReference type="CDD" id="cd09272">
    <property type="entry name" value="RNase_HI_RT_Ty1"/>
    <property type="match status" value="1"/>
</dbReference>
<sequence>MLSSTSKIKLEAYADSDWAEHKIDHKRSAVLQCDNKAGQHIAANPMYHEWTKHIEIDCHIVREKIQEGIIKTVHVSTKDQIVDVLTKSLFLAQFKLFKDKMGLLDIHAPS</sequence>
<dbReference type="Proteomes" id="UP000596661">
    <property type="component" value="Chromosome 4"/>
</dbReference>
<keyword evidence="2" id="KW-1185">Reference proteome</keyword>
<dbReference type="Gramene" id="evm.model.04.1605">
    <property type="protein sequence ID" value="cds.evm.model.04.1605"/>
    <property type="gene ID" value="evm.TU.04.1605"/>
</dbReference>
<evidence type="ECO:0008006" key="3">
    <source>
        <dbReference type="Google" id="ProtNLM"/>
    </source>
</evidence>
<evidence type="ECO:0000313" key="1">
    <source>
        <dbReference type="EnsemblPlants" id="cds.evm.model.04.1605"/>
    </source>
</evidence>
<accession>A0A803PDS7</accession>
<reference evidence="1" key="2">
    <citation type="submission" date="2021-03" db="UniProtKB">
        <authorList>
            <consortium name="EnsemblPlants"/>
        </authorList>
    </citation>
    <scope>IDENTIFICATION</scope>
</reference>
<dbReference type="EnsemblPlants" id="evm.model.04.1605">
    <property type="protein sequence ID" value="cds.evm.model.04.1605"/>
    <property type="gene ID" value="evm.TU.04.1605"/>
</dbReference>
<name>A0A803PDS7_CANSA</name>
<dbReference type="EMBL" id="UZAU01000395">
    <property type="status" value="NOT_ANNOTATED_CDS"/>
    <property type="molecule type" value="Genomic_DNA"/>
</dbReference>
<proteinExistence type="predicted"/>
<dbReference type="OMA" id="HIERECH"/>
<protein>
    <recommendedName>
        <fullName evidence="3">Copia protein</fullName>
    </recommendedName>
</protein>
<evidence type="ECO:0000313" key="2">
    <source>
        <dbReference type="Proteomes" id="UP000596661"/>
    </source>
</evidence>
<organism evidence="1 2">
    <name type="scientific">Cannabis sativa</name>
    <name type="common">Hemp</name>
    <name type="synonym">Marijuana</name>
    <dbReference type="NCBI Taxonomy" id="3483"/>
    <lineage>
        <taxon>Eukaryota</taxon>
        <taxon>Viridiplantae</taxon>
        <taxon>Streptophyta</taxon>
        <taxon>Embryophyta</taxon>
        <taxon>Tracheophyta</taxon>
        <taxon>Spermatophyta</taxon>
        <taxon>Magnoliopsida</taxon>
        <taxon>eudicotyledons</taxon>
        <taxon>Gunneridae</taxon>
        <taxon>Pentapetalae</taxon>
        <taxon>rosids</taxon>
        <taxon>fabids</taxon>
        <taxon>Rosales</taxon>
        <taxon>Cannabaceae</taxon>
        <taxon>Cannabis</taxon>
    </lineage>
</organism>
<reference evidence="1" key="1">
    <citation type="submission" date="2018-11" db="EMBL/GenBank/DDBJ databases">
        <authorList>
            <person name="Grassa J C."/>
        </authorList>
    </citation>
    <scope>NUCLEOTIDE SEQUENCE [LARGE SCALE GENOMIC DNA]</scope>
</reference>